<reference evidence="2 3" key="1">
    <citation type="journal article" date="2016" name="Genome Biol. Evol.">
        <title>Divergent and convergent evolution of fungal pathogenicity.</title>
        <authorList>
            <person name="Shang Y."/>
            <person name="Xiao G."/>
            <person name="Zheng P."/>
            <person name="Cen K."/>
            <person name="Zhan S."/>
            <person name="Wang C."/>
        </authorList>
    </citation>
    <scope>NUCLEOTIDE SEQUENCE [LARGE SCALE GENOMIC DNA]</scope>
    <source>
        <strain evidence="2 3">ARSEF 2679</strain>
    </source>
</reference>
<dbReference type="Proteomes" id="UP000076744">
    <property type="component" value="Unassembled WGS sequence"/>
</dbReference>
<evidence type="ECO:0000313" key="3">
    <source>
        <dbReference type="Proteomes" id="UP000076744"/>
    </source>
</evidence>
<dbReference type="AlphaFoldDB" id="A0A166W6S5"/>
<feature type="transmembrane region" description="Helical" evidence="1">
    <location>
        <begin position="6"/>
        <end position="31"/>
    </location>
</feature>
<feature type="transmembrane region" description="Helical" evidence="1">
    <location>
        <begin position="107"/>
        <end position="127"/>
    </location>
</feature>
<accession>A0A166W6S5</accession>
<protein>
    <submittedName>
        <fullName evidence="2">Uncharacterized protein</fullName>
    </submittedName>
</protein>
<dbReference type="EMBL" id="AZHB01000147">
    <property type="protein sequence ID" value="OAA34399.1"/>
    <property type="molecule type" value="Genomic_DNA"/>
</dbReference>
<dbReference type="OrthoDB" id="5092315at2759"/>
<dbReference type="GeneID" id="30026305"/>
<sequence>MEFVLIWLIVQLLNLALWLCFARLPVLRLLLDRTIQVRLKRRSPRNGKTALSHIHDKCTLLLENMHTLDKADISGFAPPRVLRALVGSILVAQNVLALSILSDTHALLRRSGQLACINLICLVLVACPDVMEIIARQTTPQTTWAHHLYGWIVWYEVLIHVLAYAMLSVNISKLQ</sequence>
<dbReference type="RefSeq" id="XP_018699198.1">
    <property type="nucleotide sequence ID" value="XM_018853611.1"/>
</dbReference>
<keyword evidence="1" id="KW-1133">Transmembrane helix</keyword>
<proteinExistence type="predicted"/>
<evidence type="ECO:0000313" key="2">
    <source>
        <dbReference type="EMBL" id="OAA34399.1"/>
    </source>
</evidence>
<evidence type="ECO:0000256" key="1">
    <source>
        <dbReference type="SAM" id="Phobius"/>
    </source>
</evidence>
<name>A0A166W6S5_CORFA</name>
<organism evidence="2 3">
    <name type="scientific">Cordyceps fumosorosea (strain ARSEF 2679)</name>
    <name type="common">Isaria fumosorosea</name>
    <dbReference type="NCBI Taxonomy" id="1081104"/>
    <lineage>
        <taxon>Eukaryota</taxon>
        <taxon>Fungi</taxon>
        <taxon>Dikarya</taxon>
        <taxon>Ascomycota</taxon>
        <taxon>Pezizomycotina</taxon>
        <taxon>Sordariomycetes</taxon>
        <taxon>Hypocreomycetidae</taxon>
        <taxon>Hypocreales</taxon>
        <taxon>Cordycipitaceae</taxon>
        <taxon>Cordyceps</taxon>
    </lineage>
</organism>
<comment type="caution">
    <text evidence="2">The sequence shown here is derived from an EMBL/GenBank/DDBJ whole genome shotgun (WGS) entry which is preliminary data.</text>
</comment>
<feature type="transmembrane region" description="Helical" evidence="1">
    <location>
        <begin position="148"/>
        <end position="167"/>
    </location>
</feature>
<gene>
    <name evidence="2" type="ORF">ISF_10013</name>
</gene>
<keyword evidence="1" id="KW-0472">Membrane</keyword>
<keyword evidence="3" id="KW-1185">Reference proteome</keyword>
<keyword evidence="1" id="KW-0812">Transmembrane</keyword>